<protein>
    <submittedName>
        <fullName evidence="2">Uncharacterized protein</fullName>
    </submittedName>
</protein>
<organism evidence="1 2">
    <name type="scientific">Angiostrongylus cantonensis</name>
    <name type="common">Rat lungworm</name>
    <dbReference type="NCBI Taxonomy" id="6313"/>
    <lineage>
        <taxon>Eukaryota</taxon>
        <taxon>Metazoa</taxon>
        <taxon>Ecdysozoa</taxon>
        <taxon>Nematoda</taxon>
        <taxon>Chromadorea</taxon>
        <taxon>Rhabditida</taxon>
        <taxon>Rhabditina</taxon>
        <taxon>Rhabditomorpha</taxon>
        <taxon>Strongyloidea</taxon>
        <taxon>Metastrongylidae</taxon>
        <taxon>Angiostrongylus</taxon>
    </lineage>
</organism>
<keyword evidence="1" id="KW-1185">Reference proteome</keyword>
<evidence type="ECO:0000313" key="1">
    <source>
        <dbReference type="Proteomes" id="UP000035642"/>
    </source>
</evidence>
<dbReference type="AlphaFoldDB" id="A0A0K0DKH2"/>
<name>A0A0K0DKH2_ANGCA</name>
<dbReference type="Proteomes" id="UP000035642">
    <property type="component" value="Unassembled WGS sequence"/>
</dbReference>
<dbReference type="WBParaSite" id="ACAC_0001200801-mRNA-1">
    <property type="protein sequence ID" value="ACAC_0001200801-mRNA-1"/>
    <property type="gene ID" value="ACAC_0001200801"/>
</dbReference>
<reference evidence="1" key="1">
    <citation type="submission" date="2012-09" db="EMBL/GenBank/DDBJ databases">
        <authorList>
            <person name="Martin A.A."/>
        </authorList>
    </citation>
    <scope>NUCLEOTIDE SEQUENCE</scope>
</reference>
<accession>A0A0K0DKH2</accession>
<evidence type="ECO:0000313" key="2">
    <source>
        <dbReference type="WBParaSite" id="ACAC_0001200801-mRNA-1"/>
    </source>
</evidence>
<sequence>MLLPVRIVLQVQEICDYNFFVNRFDLLYCPQGSPIIARFTSIKEIAVISRKFEWQGGQLLFNRPVLTLQPNPHPHQTTSIDLEGETTNRIKDVLALTLLMKTNHLVI</sequence>
<proteinExistence type="predicted"/>
<reference evidence="2" key="2">
    <citation type="submission" date="2017-02" db="UniProtKB">
        <authorList>
            <consortium name="WormBaseParasite"/>
        </authorList>
    </citation>
    <scope>IDENTIFICATION</scope>
</reference>